<feature type="binding site" evidence="11">
    <location>
        <position position="184"/>
    </location>
    <ligand>
        <name>alpha-D-mannose 1-phosphate</name>
        <dbReference type="ChEBI" id="CHEBI:58409"/>
    </ligand>
</feature>
<feature type="active site" description="Proton donor/acceptor" evidence="10">
    <location>
        <position position="15"/>
    </location>
</feature>
<dbReference type="InterPro" id="IPR043169">
    <property type="entry name" value="PMM_cap"/>
</dbReference>
<dbReference type="InterPro" id="IPR023214">
    <property type="entry name" value="HAD_sf"/>
</dbReference>
<dbReference type="Gene3D" id="3.40.50.1000">
    <property type="entry name" value="HAD superfamily/HAD-like"/>
    <property type="match status" value="1"/>
</dbReference>
<evidence type="ECO:0000256" key="12">
    <source>
        <dbReference type="PIRSR" id="PIRSR605002-3"/>
    </source>
</evidence>
<evidence type="ECO:0000256" key="1">
    <source>
        <dbReference type="ARBA" id="ARBA00004496"/>
    </source>
</evidence>
<evidence type="ECO:0000256" key="10">
    <source>
        <dbReference type="PIRSR" id="PIRSR605002-1"/>
    </source>
</evidence>
<dbReference type="RefSeq" id="WP_146315062.1">
    <property type="nucleotide sequence ID" value="NZ_VCQV01000002.1"/>
</dbReference>
<keyword evidence="8 12" id="KW-0460">Magnesium</keyword>
<dbReference type="AlphaFoldDB" id="A0A563E8L9"/>
<dbReference type="GO" id="GO:0005737">
    <property type="term" value="C:cytoplasm"/>
    <property type="evidence" value="ECO:0007669"/>
    <property type="project" value="UniProtKB-SubCell"/>
</dbReference>
<evidence type="ECO:0000256" key="7">
    <source>
        <dbReference type="ARBA" id="ARBA00022723"/>
    </source>
</evidence>
<feature type="binding site" evidence="12">
    <location>
        <position position="15"/>
    </location>
    <ligand>
        <name>Mg(2+)</name>
        <dbReference type="ChEBI" id="CHEBI:18420"/>
        <label>1</label>
    </ligand>
</feature>
<feature type="binding site" evidence="11">
    <location>
        <position position="133"/>
    </location>
    <ligand>
        <name>alpha-D-mannose 1-phosphate</name>
        <dbReference type="ChEBI" id="CHEBI:58409"/>
    </ligand>
</feature>
<reference evidence="13 14" key="1">
    <citation type="submission" date="2019-05" db="EMBL/GenBank/DDBJ databases">
        <authorList>
            <person name="Lee S.D."/>
        </authorList>
    </citation>
    <scope>NUCLEOTIDE SEQUENCE [LARGE SCALE GENOMIC DNA]</scope>
    <source>
        <strain evidence="13 14">C5-26</strain>
    </source>
</reference>
<feature type="binding site" evidence="12">
    <location>
        <position position="217"/>
    </location>
    <ligand>
        <name>Mg(2+)</name>
        <dbReference type="ChEBI" id="CHEBI:18420"/>
        <label>1</label>
    </ligand>
</feature>
<dbReference type="NCBIfam" id="TIGR01484">
    <property type="entry name" value="HAD-SF-IIB"/>
    <property type="match status" value="1"/>
</dbReference>
<evidence type="ECO:0000256" key="4">
    <source>
        <dbReference type="ARBA" id="ARBA00011738"/>
    </source>
</evidence>
<dbReference type="EC" id="5.4.2.8" evidence="5"/>
<dbReference type="InterPro" id="IPR006379">
    <property type="entry name" value="HAD-SF_hydro_IIB"/>
</dbReference>
<dbReference type="EMBL" id="VCQV01000002">
    <property type="protein sequence ID" value="TWP38659.1"/>
    <property type="molecule type" value="Genomic_DNA"/>
</dbReference>
<keyword evidence="13" id="KW-0378">Hydrolase</keyword>
<protein>
    <recommendedName>
        <fullName evidence="5">phosphomannomutase</fullName>
        <ecNumber evidence="5">5.4.2.8</ecNumber>
    </recommendedName>
</protein>
<dbReference type="SUPFAM" id="SSF56784">
    <property type="entry name" value="HAD-like"/>
    <property type="match status" value="1"/>
</dbReference>
<keyword evidence="6" id="KW-0963">Cytoplasm</keyword>
<dbReference type="Pfam" id="PF03332">
    <property type="entry name" value="PMM"/>
    <property type="match status" value="1"/>
</dbReference>
<comment type="caution">
    <text evidence="13">The sequence shown here is derived from an EMBL/GenBank/DDBJ whole genome shotgun (WGS) entry which is preliminary data.</text>
</comment>
<dbReference type="InterPro" id="IPR036412">
    <property type="entry name" value="HAD-like_sf"/>
</dbReference>
<organism evidence="13 14">
    <name type="scientific">Leekyejoonella antrihumi</name>
    <dbReference type="NCBI Taxonomy" id="1660198"/>
    <lineage>
        <taxon>Bacteria</taxon>
        <taxon>Bacillati</taxon>
        <taxon>Actinomycetota</taxon>
        <taxon>Actinomycetes</taxon>
        <taxon>Micrococcales</taxon>
        <taxon>Dermacoccaceae</taxon>
        <taxon>Leekyejoonella</taxon>
    </lineage>
</organism>
<evidence type="ECO:0000256" key="8">
    <source>
        <dbReference type="ARBA" id="ARBA00022842"/>
    </source>
</evidence>
<proteinExistence type="inferred from homology"/>
<gene>
    <name evidence="13" type="ORF">FGL98_02430</name>
</gene>
<evidence type="ECO:0000256" key="6">
    <source>
        <dbReference type="ARBA" id="ARBA00022490"/>
    </source>
</evidence>
<dbReference type="GO" id="GO:0004615">
    <property type="term" value="F:phosphomannomutase activity"/>
    <property type="evidence" value="ECO:0007669"/>
    <property type="project" value="UniProtKB-EC"/>
</dbReference>
<evidence type="ECO:0000256" key="11">
    <source>
        <dbReference type="PIRSR" id="PIRSR605002-2"/>
    </source>
</evidence>
<keyword evidence="14" id="KW-1185">Reference proteome</keyword>
<feature type="active site" description="Nucleophile" evidence="10">
    <location>
        <position position="13"/>
    </location>
</feature>
<dbReference type="GO" id="GO:0009298">
    <property type="term" value="P:GDP-mannose biosynthetic process"/>
    <property type="evidence" value="ECO:0007669"/>
    <property type="project" value="UniProtKB-UniPathway"/>
</dbReference>
<evidence type="ECO:0000256" key="2">
    <source>
        <dbReference type="ARBA" id="ARBA00004699"/>
    </source>
</evidence>
<feature type="binding site" evidence="11">
    <location>
        <position position="186"/>
    </location>
    <ligand>
        <name>alpha-D-mannose 1-phosphate</name>
        <dbReference type="ChEBI" id="CHEBI:58409"/>
    </ligand>
</feature>
<reference evidence="13 14" key="2">
    <citation type="submission" date="2019-08" db="EMBL/GenBank/DDBJ databases">
        <title>Jejuicoccus antrihumi gen. nov., sp. nov., a new member of the family Dermacoccaceae isolated from a cave.</title>
        <authorList>
            <person name="Schumann P."/>
            <person name="Kim I.S."/>
        </authorList>
    </citation>
    <scope>NUCLEOTIDE SEQUENCE [LARGE SCALE GENOMIC DNA]</scope>
    <source>
        <strain evidence="13 14">C5-26</strain>
    </source>
</reference>
<dbReference type="Proteomes" id="UP000320244">
    <property type="component" value="Unassembled WGS sequence"/>
</dbReference>
<dbReference type="InterPro" id="IPR005002">
    <property type="entry name" value="PMM"/>
</dbReference>
<dbReference type="GO" id="GO:0016791">
    <property type="term" value="F:phosphatase activity"/>
    <property type="evidence" value="ECO:0007669"/>
    <property type="project" value="UniProtKB-ARBA"/>
</dbReference>
<evidence type="ECO:0000256" key="9">
    <source>
        <dbReference type="ARBA" id="ARBA00023235"/>
    </source>
</evidence>
<evidence type="ECO:0000256" key="5">
    <source>
        <dbReference type="ARBA" id="ARBA00012730"/>
    </source>
</evidence>
<evidence type="ECO:0000256" key="3">
    <source>
        <dbReference type="ARBA" id="ARBA00009736"/>
    </source>
</evidence>
<comment type="pathway">
    <text evidence="2">Nucleotide-sugar biosynthesis; GDP-alpha-D-mannose biosynthesis; alpha-D-mannose 1-phosphate from D-fructose 6-phosphate: step 2/2.</text>
</comment>
<comment type="subcellular location">
    <subcellularLocation>
        <location evidence="1">Cytoplasm</location>
    </subcellularLocation>
</comment>
<keyword evidence="7 12" id="KW-0479">Metal-binding</keyword>
<evidence type="ECO:0000313" key="13">
    <source>
        <dbReference type="EMBL" id="TWP38659.1"/>
    </source>
</evidence>
<comment type="similarity">
    <text evidence="3">Belongs to the eukaryotic PMM family.</text>
</comment>
<sequence>MDVPKNLRVLAFDLDDTLAESKCPISPQMGSALSDLLGQVQVLIISGGTYNQFETQVVEHLPRSADLSNLHLMPTCGTRYLRWDPAHGWTEQYSHDLEPGQRRTVAKVLEQEARALGVWEPQENVFGPRIEDRGSQMTFSGLGQSAPTGLKKLWDPGGDKRDRLRVAVQRLLPDLEVRSGGSTSIDITRKGIDKSHGLQMLSQVLGIELSAMHFVGDRLDPGGNDYPVKALGVSTFQVENAQACLQYVRAILDRLTLGAHPRNGSKPLPGTRGEYPPTELCTFAPKAQP</sequence>
<dbReference type="UniPathway" id="UPA00126">
    <property type="reaction ID" value="UER00424"/>
</dbReference>
<dbReference type="OrthoDB" id="2241234at2"/>
<evidence type="ECO:0000313" key="14">
    <source>
        <dbReference type="Proteomes" id="UP000320244"/>
    </source>
</evidence>
<dbReference type="Gene3D" id="3.30.1240.20">
    <property type="match status" value="1"/>
</dbReference>
<comment type="subunit">
    <text evidence="4">Homodimer.</text>
</comment>
<keyword evidence="9" id="KW-0413">Isomerase</keyword>
<comment type="cofactor">
    <cofactor evidence="12">
        <name>Mg(2+)</name>
        <dbReference type="ChEBI" id="CHEBI:18420"/>
    </cofactor>
</comment>
<dbReference type="GO" id="GO:0046872">
    <property type="term" value="F:metal ion binding"/>
    <property type="evidence" value="ECO:0007669"/>
    <property type="project" value="UniProtKB-KW"/>
</dbReference>
<name>A0A563E8L9_9MICO</name>
<feature type="binding site" evidence="12">
    <location>
        <position position="13"/>
    </location>
    <ligand>
        <name>Mg(2+)</name>
        <dbReference type="ChEBI" id="CHEBI:18420"/>
        <label>1</label>
    </ligand>
</feature>
<accession>A0A563E8L9</accession>